<keyword evidence="8 9" id="KW-0472">Membrane</keyword>
<feature type="transmembrane region" description="Helical" evidence="9">
    <location>
        <begin position="193"/>
        <end position="213"/>
    </location>
</feature>
<evidence type="ECO:0000256" key="3">
    <source>
        <dbReference type="ARBA" id="ARBA00022448"/>
    </source>
</evidence>
<evidence type="ECO:0000256" key="2">
    <source>
        <dbReference type="ARBA" id="ARBA00008807"/>
    </source>
</evidence>
<evidence type="ECO:0000256" key="8">
    <source>
        <dbReference type="ARBA" id="ARBA00023136"/>
    </source>
</evidence>
<evidence type="ECO:0000313" key="11">
    <source>
        <dbReference type="Proteomes" id="UP000287166"/>
    </source>
</evidence>
<dbReference type="GO" id="GO:0035673">
    <property type="term" value="F:oligopeptide transmembrane transporter activity"/>
    <property type="evidence" value="ECO:0007669"/>
    <property type="project" value="InterPro"/>
</dbReference>
<feature type="transmembrane region" description="Helical" evidence="9">
    <location>
        <begin position="332"/>
        <end position="356"/>
    </location>
</feature>
<feature type="transmembrane region" description="Helical" evidence="9">
    <location>
        <begin position="257"/>
        <end position="279"/>
    </location>
</feature>
<dbReference type="NCBIfam" id="TIGR00727">
    <property type="entry name" value="ISP4_OPT"/>
    <property type="match status" value="1"/>
</dbReference>
<dbReference type="Proteomes" id="UP000287166">
    <property type="component" value="Unassembled WGS sequence"/>
</dbReference>
<keyword evidence="3" id="KW-0813">Transport</keyword>
<keyword evidence="4 9" id="KW-0812">Transmembrane</keyword>
<protein>
    <submittedName>
        <fullName evidence="10">Glutathione transporter 1</fullName>
    </submittedName>
</protein>
<dbReference type="EMBL" id="BFAD01000006">
    <property type="protein sequence ID" value="GBE84521.1"/>
    <property type="molecule type" value="Genomic_DNA"/>
</dbReference>
<dbReference type="NCBIfam" id="TIGR00728">
    <property type="entry name" value="OPT_sfam"/>
    <property type="match status" value="1"/>
</dbReference>
<dbReference type="GO" id="GO:0015031">
    <property type="term" value="P:protein transport"/>
    <property type="evidence" value="ECO:0007669"/>
    <property type="project" value="UniProtKB-KW"/>
</dbReference>
<dbReference type="GO" id="GO:0016020">
    <property type="term" value="C:membrane"/>
    <property type="evidence" value="ECO:0007669"/>
    <property type="project" value="UniProtKB-SubCell"/>
</dbReference>
<feature type="transmembrane region" description="Helical" evidence="9">
    <location>
        <begin position="299"/>
        <end position="320"/>
    </location>
</feature>
<dbReference type="AlphaFoldDB" id="A0A401GQK0"/>
<keyword evidence="6" id="KW-0653">Protein transport</keyword>
<sequence>MSAEVDDVEEELRYCTSSIQIDFDGEKSIRSVITYDSEHSIPSRPSSVIHEYFDPNYDTTATWIEDDSPYPEVRSAVANFDDPNMPVATLRSWLFGIMWAILLPGINQFYYFRYPSLTVTGIVAQLLTFPLGRLWARFVPRIKVFGLSLNPGPFNIKEHVLVTIMAGVAAQTAYATDVVAVQRVWYHQRPNFIYQWMLVISTQLIGFSVGGLARRMLVEPPSMIWPNTLVSCALFNTLHSQSYAGIGGRDGISRERFFAYAFITAMLWYLFPGYLFQALSTFTWGCWIAPNNRTVNTLFGYHSGLGFSLLTFDWNQISFIGSPLATPWWAEANIIAGFLFFYWFLAPILYFCNVWYSQYMPISSLSPYDNQGNTYNLTRVLNADSTFNVTSYGSYSPLYLPMNYAIAYGLSFASITALIVHSVLYFGRPIAAQLRRRASDQTDIHQRLMSVYSKVPEWWYACILLVTFLFGCLCIKLWPTEMTIWAFVIALLIALVYIVPIGMIQAVTNQQLGINVISELIIGYMLPGRPIALMMFKTWAYITMAQAMIFTADMKLGHYMKIPPRSMFWAQVVATIVAGTVQLGVQSWMFTNIPDLCLQAQHEMTGFTCPNTEVFGTASVVWGVIGPSRQFSRGRLYHPLLYFFIVGAACPLIVWGFSFKYPNSFLNYVNFPLIFAGLGVAPPATAVNYVPWAIIGFIFQYVVRRRYFPFWAKYNYVLSAALDAGTTVSTVLVFFCLQYPDNGNIGLTTIQQWWGNTVFKNTADWNSSALRPLLGDERFGLEEW</sequence>
<feature type="transmembrane region" description="Helical" evidence="9">
    <location>
        <begin position="458"/>
        <end position="478"/>
    </location>
</feature>
<comment type="subcellular location">
    <subcellularLocation>
        <location evidence="1">Membrane</location>
        <topology evidence="1">Multi-pass membrane protein</topology>
    </subcellularLocation>
</comment>
<organism evidence="10 11">
    <name type="scientific">Sparassis crispa</name>
    <dbReference type="NCBI Taxonomy" id="139825"/>
    <lineage>
        <taxon>Eukaryota</taxon>
        <taxon>Fungi</taxon>
        <taxon>Dikarya</taxon>
        <taxon>Basidiomycota</taxon>
        <taxon>Agaricomycotina</taxon>
        <taxon>Agaricomycetes</taxon>
        <taxon>Polyporales</taxon>
        <taxon>Sparassidaceae</taxon>
        <taxon>Sparassis</taxon>
    </lineage>
</organism>
<gene>
    <name evidence="10" type="ORF">SCP_0605000</name>
</gene>
<evidence type="ECO:0000256" key="4">
    <source>
        <dbReference type="ARBA" id="ARBA00022692"/>
    </source>
</evidence>
<comment type="similarity">
    <text evidence="2">Belongs to the oligopeptide OPT transporter family.</text>
</comment>
<feature type="transmembrane region" description="Helical" evidence="9">
    <location>
        <begin position="160"/>
        <end position="181"/>
    </location>
</feature>
<comment type="caution">
    <text evidence="10">The sequence shown here is derived from an EMBL/GenBank/DDBJ whole genome shotgun (WGS) entry which is preliminary data.</text>
</comment>
<evidence type="ECO:0000256" key="7">
    <source>
        <dbReference type="ARBA" id="ARBA00022989"/>
    </source>
</evidence>
<keyword evidence="5" id="KW-0571">Peptide transport</keyword>
<dbReference type="FunCoup" id="A0A401GQK0">
    <property type="interactions" value="71"/>
</dbReference>
<evidence type="ECO:0000313" key="10">
    <source>
        <dbReference type="EMBL" id="GBE84521.1"/>
    </source>
</evidence>
<accession>A0A401GQK0</accession>
<evidence type="ECO:0000256" key="1">
    <source>
        <dbReference type="ARBA" id="ARBA00004141"/>
    </source>
</evidence>
<dbReference type="Pfam" id="PF03169">
    <property type="entry name" value="OPT"/>
    <property type="match status" value="1"/>
</dbReference>
<keyword evidence="7 9" id="KW-1133">Transmembrane helix</keyword>
<dbReference type="OrthoDB" id="9986677at2759"/>
<feature type="transmembrane region" description="Helical" evidence="9">
    <location>
        <begin position="512"/>
        <end position="532"/>
    </location>
</feature>
<dbReference type="InterPro" id="IPR004648">
    <property type="entry name" value="Oligpept_transpt"/>
</dbReference>
<dbReference type="InterPro" id="IPR004813">
    <property type="entry name" value="OPT"/>
</dbReference>
<dbReference type="GeneID" id="38781438"/>
<feature type="transmembrane region" description="Helical" evidence="9">
    <location>
        <begin position="640"/>
        <end position="659"/>
    </location>
</feature>
<feature type="transmembrane region" description="Helical" evidence="9">
    <location>
        <begin position="671"/>
        <end position="702"/>
    </location>
</feature>
<feature type="transmembrane region" description="Helical" evidence="9">
    <location>
        <begin position="117"/>
        <end position="139"/>
    </location>
</feature>
<proteinExistence type="inferred from homology"/>
<feature type="transmembrane region" description="Helical" evidence="9">
    <location>
        <begin position="568"/>
        <end position="590"/>
    </location>
</feature>
<reference evidence="10 11" key="1">
    <citation type="journal article" date="2018" name="Sci. Rep.">
        <title>Genome sequence of the cauliflower mushroom Sparassis crispa (Hanabiratake) and its association with beneficial usage.</title>
        <authorList>
            <person name="Kiyama R."/>
            <person name="Furutani Y."/>
            <person name="Kawaguchi K."/>
            <person name="Nakanishi T."/>
        </authorList>
    </citation>
    <scope>NUCLEOTIDE SEQUENCE [LARGE SCALE GENOMIC DNA]</scope>
</reference>
<name>A0A401GQK0_9APHY</name>
<feature type="transmembrane region" description="Helical" evidence="9">
    <location>
        <begin position="93"/>
        <end position="111"/>
    </location>
</feature>
<keyword evidence="11" id="KW-1185">Reference proteome</keyword>
<feature type="transmembrane region" description="Helical" evidence="9">
    <location>
        <begin position="405"/>
        <end position="427"/>
    </location>
</feature>
<feature type="transmembrane region" description="Helical" evidence="9">
    <location>
        <begin position="714"/>
        <end position="735"/>
    </location>
</feature>
<evidence type="ECO:0000256" key="5">
    <source>
        <dbReference type="ARBA" id="ARBA00022856"/>
    </source>
</evidence>
<dbReference type="InParanoid" id="A0A401GQK0"/>
<evidence type="ECO:0000256" key="6">
    <source>
        <dbReference type="ARBA" id="ARBA00022927"/>
    </source>
</evidence>
<dbReference type="RefSeq" id="XP_027615434.1">
    <property type="nucleotide sequence ID" value="XM_027759633.1"/>
</dbReference>
<dbReference type="PANTHER" id="PTHR22601">
    <property type="entry name" value="ISP4 LIKE PROTEIN"/>
    <property type="match status" value="1"/>
</dbReference>
<feature type="transmembrane region" description="Helical" evidence="9">
    <location>
        <begin position="484"/>
        <end position="505"/>
    </location>
</feature>
<evidence type="ECO:0000256" key="9">
    <source>
        <dbReference type="SAM" id="Phobius"/>
    </source>
</evidence>